<dbReference type="EMBL" id="CAXHTB010000022">
    <property type="protein sequence ID" value="CAL0330376.1"/>
    <property type="molecule type" value="Genomic_DNA"/>
</dbReference>
<protein>
    <submittedName>
        <fullName evidence="1">Uncharacterized protein</fullName>
    </submittedName>
</protein>
<dbReference type="AlphaFoldDB" id="A0AAV1YAN2"/>
<accession>A0AAV1YAN2</accession>
<reference evidence="1 2" key="1">
    <citation type="submission" date="2024-03" db="EMBL/GenBank/DDBJ databases">
        <authorList>
            <person name="Martinez-Hernandez J."/>
        </authorList>
    </citation>
    <scope>NUCLEOTIDE SEQUENCE [LARGE SCALE GENOMIC DNA]</scope>
</reference>
<organism evidence="1 2">
    <name type="scientific">Lupinus luteus</name>
    <name type="common">European yellow lupine</name>
    <dbReference type="NCBI Taxonomy" id="3873"/>
    <lineage>
        <taxon>Eukaryota</taxon>
        <taxon>Viridiplantae</taxon>
        <taxon>Streptophyta</taxon>
        <taxon>Embryophyta</taxon>
        <taxon>Tracheophyta</taxon>
        <taxon>Spermatophyta</taxon>
        <taxon>Magnoliopsida</taxon>
        <taxon>eudicotyledons</taxon>
        <taxon>Gunneridae</taxon>
        <taxon>Pentapetalae</taxon>
        <taxon>rosids</taxon>
        <taxon>fabids</taxon>
        <taxon>Fabales</taxon>
        <taxon>Fabaceae</taxon>
        <taxon>Papilionoideae</taxon>
        <taxon>50 kb inversion clade</taxon>
        <taxon>genistoids sensu lato</taxon>
        <taxon>core genistoids</taxon>
        <taxon>Genisteae</taxon>
        <taxon>Lupinus</taxon>
    </lineage>
</organism>
<evidence type="ECO:0000313" key="1">
    <source>
        <dbReference type="EMBL" id="CAL0330376.1"/>
    </source>
</evidence>
<evidence type="ECO:0000313" key="2">
    <source>
        <dbReference type="Proteomes" id="UP001497480"/>
    </source>
</evidence>
<comment type="caution">
    <text evidence="1">The sequence shown here is derived from an EMBL/GenBank/DDBJ whole genome shotgun (WGS) entry which is preliminary data.</text>
</comment>
<name>A0AAV1YAN2_LUPLU</name>
<proteinExistence type="predicted"/>
<gene>
    <name evidence="1" type="ORF">LLUT_LOCUS31436</name>
</gene>
<dbReference type="Proteomes" id="UP001497480">
    <property type="component" value="Unassembled WGS sequence"/>
</dbReference>
<keyword evidence="2" id="KW-1185">Reference proteome</keyword>
<sequence length="82" mass="8977">MRRHAPKLALGRNGSLHGVLSKWISSRIRSTYCVECVPHRAIIKAKIEQIAQKGLRPSAKVTACCSALSAIPISKHLSGNRF</sequence>